<keyword evidence="1" id="KW-0456">Lyase</keyword>
<dbReference type="GO" id="GO:0019748">
    <property type="term" value="P:secondary metabolic process"/>
    <property type="evidence" value="ECO:0007669"/>
    <property type="project" value="TreeGrafter"/>
</dbReference>
<dbReference type="InterPro" id="IPR032465">
    <property type="entry name" value="ACMSD"/>
</dbReference>
<dbReference type="AlphaFoldDB" id="A0A255GMH2"/>
<organism evidence="3 4">
    <name type="scientific">Enemella dayhoffiae</name>
    <dbReference type="NCBI Taxonomy" id="2016507"/>
    <lineage>
        <taxon>Bacteria</taxon>
        <taxon>Bacillati</taxon>
        <taxon>Actinomycetota</taxon>
        <taxon>Actinomycetes</taxon>
        <taxon>Propionibacteriales</taxon>
        <taxon>Propionibacteriaceae</taxon>
        <taxon>Enemella</taxon>
    </lineage>
</organism>
<dbReference type="Proteomes" id="UP000216311">
    <property type="component" value="Unassembled WGS sequence"/>
</dbReference>
<dbReference type="GO" id="GO:0016787">
    <property type="term" value="F:hydrolase activity"/>
    <property type="evidence" value="ECO:0007669"/>
    <property type="project" value="InterPro"/>
</dbReference>
<dbReference type="EMBL" id="NMVQ01000047">
    <property type="protein sequence ID" value="OYO16592.1"/>
    <property type="molecule type" value="Genomic_DNA"/>
</dbReference>
<dbReference type="PANTHER" id="PTHR21240:SF28">
    <property type="entry name" value="ISO-OROTATE DECARBOXYLASE (EUROFUNG)"/>
    <property type="match status" value="1"/>
</dbReference>
<comment type="caution">
    <text evidence="3">The sequence shown here is derived from an EMBL/GenBank/DDBJ whole genome shotgun (WGS) entry which is preliminary data.</text>
</comment>
<gene>
    <name evidence="3" type="ORF">CGZ93_17680</name>
</gene>
<evidence type="ECO:0000259" key="2">
    <source>
        <dbReference type="Pfam" id="PF04909"/>
    </source>
</evidence>
<name>A0A255GMH2_9ACTN</name>
<dbReference type="InterPro" id="IPR032466">
    <property type="entry name" value="Metal_Hydrolase"/>
</dbReference>
<keyword evidence="4" id="KW-1185">Reference proteome</keyword>
<feature type="domain" description="Amidohydrolase-related" evidence="2">
    <location>
        <begin position="6"/>
        <end position="330"/>
    </location>
</feature>
<accession>A0A255GMH2</accession>
<evidence type="ECO:0000256" key="1">
    <source>
        <dbReference type="ARBA" id="ARBA00023239"/>
    </source>
</evidence>
<reference evidence="3 4" key="1">
    <citation type="submission" date="2017-07" db="EMBL/GenBank/DDBJ databases">
        <title>Draft whole genome sequences of clinical Proprionibacteriaceae strains.</title>
        <authorList>
            <person name="Bernier A.-M."/>
            <person name="Bernard K."/>
            <person name="Domingo M.-C."/>
        </authorList>
    </citation>
    <scope>NUCLEOTIDE SEQUENCE [LARGE SCALE GENOMIC DNA]</scope>
    <source>
        <strain evidence="3 4">NML 130396</strain>
    </source>
</reference>
<dbReference type="Pfam" id="PF04909">
    <property type="entry name" value="Amidohydro_2"/>
    <property type="match status" value="1"/>
</dbReference>
<dbReference type="GO" id="GO:0005737">
    <property type="term" value="C:cytoplasm"/>
    <property type="evidence" value="ECO:0007669"/>
    <property type="project" value="TreeGrafter"/>
</dbReference>
<sequence>MARTVVDVHAHAMPMSLLRWLEGEGLADLSRLEDHIVVIDPRVSGVGAGAPLPLPDSMFDNAVRLAEMAADAVSHQAISLPPFLMGSTCTDTDLVLELVRRGNDALAELVADDESLIGLVGVPVGHPGAEAELRRGLDELGLAGAAIGSRGAGKDLDDPVNAPVWSLLAEREVFTFLHPSAMPDPPRMKDFWFPQLVGYPMETAIATARLAFSGVLEANRFPLCLAHGGGCLPSLRGRLDMGWDRKPVAHTTEVPPSEIFDRLYYDTAVFSPVLLQRLIEDVGAEHVLVGTDYPFDLREKHPVAAVDTLGLSSEQNRAVLGEVAARLLRIS</sequence>
<dbReference type="SUPFAM" id="SSF51556">
    <property type="entry name" value="Metallo-dependent hydrolases"/>
    <property type="match status" value="1"/>
</dbReference>
<dbReference type="Gene3D" id="3.20.20.140">
    <property type="entry name" value="Metal-dependent hydrolases"/>
    <property type="match status" value="1"/>
</dbReference>
<protein>
    <submittedName>
        <fullName evidence="3">Aminocarboxymuconate-semialdehyde decarboxylase</fullName>
    </submittedName>
</protein>
<dbReference type="PANTHER" id="PTHR21240">
    <property type="entry name" value="2-AMINO-3-CARBOXYLMUCONATE-6-SEMIALDEHYDE DECARBOXYLASE"/>
    <property type="match status" value="1"/>
</dbReference>
<evidence type="ECO:0000313" key="3">
    <source>
        <dbReference type="EMBL" id="OYO16592.1"/>
    </source>
</evidence>
<dbReference type="GO" id="GO:0016831">
    <property type="term" value="F:carboxy-lyase activity"/>
    <property type="evidence" value="ECO:0007669"/>
    <property type="project" value="InterPro"/>
</dbReference>
<proteinExistence type="predicted"/>
<dbReference type="RefSeq" id="WP_094365479.1">
    <property type="nucleotide sequence ID" value="NZ_NMVQ01000047.1"/>
</dbReference>
<dbReference type="OrthoDB" id="8673173at2"/>
<dbReference type="InterPro" id="IPR006680">
    <property type="entry name" value="Amidohydro-rel"/>
</dbReference>
<evidence type="ECO:0000313" key="4">
    <source>
        <dbReference type="Proteomes" id="UP000216311"/>
    </source>
</evidence>